<evidence type="ECO:0000313" key="2">
    <source>
        <dbReference type="Proteomes" id="UP000279384"/>
    </source>
</evidence>
<reference evidence="1 2" key="1">
    <citation type="submission" date="2018-10" db="EMBL/GenBank/DDBJ databases">
        <title>Genomic Encyclopedia of Type Strains, Phase IV (KMG-IV): sequencing the most valuable type-strain genomes for metagenomic binning, comparative biology and taxonomic classification.</title>
        <authorList>
            <person name="Goeker M."/>
        </authorList>
    </citation>
    <scope>NUCLEOTIDE SEQUENCE [LARGE SCALE GENOMIC DNA]</scope>
    <source>
        <strain evidence="1 2">DSM 3303</strain>
    </source>
</reference>
<dbReference type="EMBL" id="RBID01000013">
    <property type="protein sequence ID" value="RKQ60227.1"/>
    <property type="molecule type" value="Genomic_DNA"/>
</dbReference>
<dbReference type="RefSeq" id="WP_120810328.1">
    <property type="nucleotide sequence ID" value="NZ_RBID01000013.1"/>
</dbReference>
<dbReference type="CDD" id="cd00586">
    <property type="entry name" value="4HBT"/>
    <property type="match status" value="1"/>
</dbReference>
<dbReference type="Pfam" id="PF13279">
    <property type="entry name" value="4HBT_2"/>
    <property type="match status" value="1"/>
</dbReference>
<sequence>MTAFSKVVEVRWADIDANQHMRHSAYADLCTHTRLEWLQAAGFGADEFKRQGFGPVLFRESTDYRREVNLGERLDINVLIAAASPDNSRWHLRQEMRKADGTLAAVYEVAGAWLDLRSRKLIAPPPALATILAALPRSADFAALPLPQSAA</sequence>
<dbReference type="GO" id="GO:0047617">
    <property type="term" value="F:fatty acyl-CoA hydrolase activity"/>
    <property type="evidence" value="ECO:0007669"/>
    <property type="project" value="TreeGrafter"/>
</dbReference>
<dbReference type="InterPro" id="IPR029069">
    <property type="entry name" value="HotDog_dom_sf"/>
</dbReference>
<comment type="caution">
    <text evidence="1">The sequence shown here is derived from an EMBL/GenBank/DDBJ whole genome shotgun (WGS) entry which is preliminary data.</text>
</comment>
<dbReference type="Proteomes" id="UP000279384">
    <property type="component" value="Unassembled WGS sequence"/>
</dbReference>
<dbReference type="InterPro" id="IPR050563">
    <property type="entry name" value="4-hydroxybenzoyl-CoA_TE"/>
</dbReference>
<evidence type="ECO:0000313" key="1">
    <source>
        <dbReference type="EMBL" id="RKQ60227.1"/>
    </source>
</evidence>
<dbReference type="PANTHER" id="PTHR31793:SF24">
    <property type="entry name" value="LONG-CHAIN ACYL-COA THIOESTERASE FADM"/>
    <property type="match status" value="1"/>
</dbReference>
<keyword evidence="1" id="KW-0378">Hydrolase</keyword>
<proteinExistence type="predicted"/>
<gene>
    <name evidence="1" type="ORF">C8E02_1571</name>
</gene>
<organism evidence="1 2">
    <name type="scientific">Vogesella indigofera</name>
    <name type="common">Pseudomonas indigofera</name>
    <dbReference type="NCBI Taxonomy" id="45465"/>
    <lineage>
        <taxon>Bacteria</taxon>
        <taxon>Pseudomonadati</taxon>
        <taxon>Pseudomonadota</taxon>
        <taxon>Betaproteobacteria</taxon>
        <taxon>Neisseriales</taxon>
        <taxon>Chromobacteriaceae</taxon>
        <taxon>Vogesella</taxon>
    </lineage>
</organism>
<name>A0A495BGL4_VOGIN</name>
<accession>A0A495BGL4</accession>
<protein>
    <submittedName>
        <fullName evidence="1">Acyl-CoA thioester hydrolase</fullName>
    </submittedName>
</protein>
<dbReference type="SUPFAM" id="SSF54637">
    <property type="entry name" value="Thioesterase/thiol ester dehydrase-isomerase"/>
    <property type="match status" value="1"/>
</dbReference>
<dbReference type="Gene3D" id="3.10.129.10">
    <property type="entry name" value="Hotdog Thioesterase"/>
    <property type="match status" value="1"/>
</dbReference>
<dbReference type="AlphaFoldDB" id="A0A495BGL4"/>
<dbReference type="PANTHER" id="PTHR31793">
    <property type="entry name" value="4-HYDROXYBENZOYL-COA THIOESTERASE FAMILY MEMBER"/>
    <property type="match status" value="1"/>
</dbReference>